<dbReference type="PANTHER" id="PTHR33121:SF76">
    <property type="entry name" value="SIGNALING PROTEIN"/>
    <property type="match status" value="1"/>
</dbReference>
<dbReference type="InterPro" id="IPR050706">
    <property type="entry name" value="Cyclic-di-GMP_PDE-like"/>
</dbReference>
<reference evidence="2 3" key="1">
    <citation type="submission" date="2016-03" db="EMBL/GenBank/DDBJ databases">
        <title>Genome sequence of Rhodococcus kyotonensis KB10.</title>
        <authorList>
            <person name="Jeong H."/>
            <person name="Hong C.E."/>
            <person name="Jo S.H."/>
            <person name="Park J.M."/>
        </authorList>
    </citation>
    <scope>NUCLEOTIDE SEQUENCE [LARGE SCALE GENOMIC DNA]</scope>
    <source>
        <strain evidence="2 3">KB10</strain>
    </source>
</reference>
<dbReference type="SMART" id="SM00052">
    <property type="entry name" value="EAL"/>
    <property type="match status" value="1"/>
</dbReference>
<dbReference type="SUPFAM" id="SSF141868">
    <property type="entry name" value="EAL domain-like"/>
    <property type="match status" value="1"/>
</dbReference>
<dbReference type="AlphaFoldDB" id="A0A177YP36"/>
<dbReference type="InterPro" id="IPR035919">
    <property type="entry name" value="EAL_sf"/>
</dbReference>
<proteinExistence type="predicted"/>
<comment type="caution">
    <text evidence="2">The sequence shown here is derived from an EMBL/GenBank/DDBJ whole genome shotgun (WGS) entry which is preliminary data.</text>
</comment>
<evidence type="ECO:0000313" key="3">
    <source>
        <dbReference type="Proteomes" id="UP000077519"/>
    </source>
</evidence>
<dbReference type="Pfam" id="PF00563">
    <property type="entry name" value="EAL"/>
    <property type="match status" value="1"/>
</dbReference>
<organism evidence="2 3">
    <name type="scientific">Rhodococcoides kyotonense</name>
    <dbReference type="NCBI Taxonomy" id="398843"/>
    <lineage>
        <taxon>Bacteria</taxon>
        <taxon>Bacillati</taxon>
        <taxon>Actinomycetota</taxon>
        <taxon>Actinomycetes</taxon>
        <taxon>Mycobacteriales</taxon>
        <taxon>Nocardiaceae</taxon>
        <taxon>Rhodococcoides</taxon>
    </lineage>
</organism>
<evidence type="ECO:0000313" key="2">
    <source>
        <dbReference type="EMBL" id="OAK56959.1"/>
    </source>
</evidence>
<accession>A0A177YP36</accession>
<dbReference type="GO" id="GO:0071111">
    <property type="term" value="F:cyclic-guanylate-specific phosphodiesterase activity"/>
    <property type="evidence" value="ECO:0007669"/>
    <property type="project" value="InterPro"/>
</dbReference>
<feature type="domain" description="EAL" evidence="1">
    <location>
        <begin position="1"/>
        <end position="235"/>
    </location>
</feature>
<name>A0A177YP36_9NOCA</name>
<evidence type="ECO:0000259" key="1">
    <source>
        <dbReference type="PROSITE" id="PS50883"/>
    </source>
</evidence>
<dbReference type="PROSITE" id="PS50883">
    <property type="entry name" value="EAL"/>
    <property type="match status" value="1"/>
</dbReference>
<gene>
    <name evidence="2" type="ORF">A3K89_14820</name>
</gene>
<dbReference type="Proteomes" id="UP000077519">
    <property type="component" value="Unassembled WGS sequence"/>
</dbReference>
<dbReference type="PANTHER" id="PTHR33121">
    <property type="entry name" value="CYCLIC DI-GMP PHOSPHODIESTERASE PDEF"/>
    <property type="match status" value="1"/>
</dbReference>
<sequence length="405" mass="43807">MPDIRPVYQPVVALDTRTVVGFEALVRPSANSPSTSPEQLFTDAEDRNCMVEFDWHCRLTAVQGALAARFPRHLQLFVNTEPAALGAPPPPESRRVLAEARSLSVIVEITERQLMSDVAGLLGAVAQARDNGWRVAVDDVGADASSLALLALVRPDVIKLDMRLTHGRSTRETAAILTAVGAEADRTGAVVLAEGIESEAHERWAHDIGAVWGQGWLYGPPDALPVFDAHARVVDRWTTQPAVTVRAPVAVTPGGLARQHSRLRHGGEELVEYCEYELLRRAESAGSTGIVLVTASTSTEMSDAYRSRLDDLASRTALTAVFDSRPAPAGHRYRAVGIGSDEPLALERSMIVVDPLFNGALIAVHDGRAHDGSPRYKYLFTLDREFVLDAATVLMHRIPGPGTVD</sequence>
<dbReference type="CDD" id="cd01948">
    <property type="entry name" value="EAL"/>
    <property type="match status" value="1"/>
</dbReference>
<keyword evidence="3" id="KW-1185">Reference proteome</keyword>
<dbReference type="Gene3D" id="3.20.20.450">
    <property type="entry name" value="EAL domain"/>
    <property type="match status" value="1"/>
</dbReference>
<dbReference type="InterPro" id="IPR001633">
    <property type="entry name" value="EAL_dom"/>
</dbReference>
<protein>
    <submittedName>
        <fullName evidence="2">Giguanylate cyclase</fullName>
    </submittedName>
</protein>
<dbReference type="EMBL" id="LVHI01000002">
    <property type="protein sequence ID" value="OAK56959.1"/>
    <property type="molecule type" value="Genomic_DNA"/>
</dbReference>